<sequence>MPTITNPGVIEMIVSAYLANGLDKGAAALSMGYSESYIRNGDCAKLWDRSDVKVELRKQRLELTRKTGFSKEQASVDLDEDRHLARTLKQPSAAISATQAKIRLYGMDQMASSDQTIIIINPPKQLPATKSVASRVIGGDTNTKQLPPEQVDCA</sequence>
<protein>
    <recommendedName>
        <fullName evidence="2">Terminase small subunit</fullName>
    </recommendedName>
</protein>
<accession>A0A0F9TDG0</accession>
<evidence type="ECO:0000313" key="1">
    <source>
        <dbReference type="EMBL" id="KKN77214.1"/>
    </source>
</evidence>
<reference evidence="1" key="1">
    <citation type="journal article" date="2015" name="Nature">
        <title>Complex archaea that bridge the gap between prokaryotes and eukaryotes.</title>
        <authorList>
            <person name="Spang A."/>
            <person name="Saw J.H."/>
            <person name="Jorgensen S.L."/>
            <person name="Zaremba-Niedzwiedzka K."/>
            <person name="Martijn J."/>
            <person name="Lind A.E."/>
            <person name="van Eijk R."/>
            <person name="Schleper C."/>
            <person name="Guy L."/>
            <person name="Ettema T.J."/>
        </authorList>
    </citation>
    <scope>NUCLEOTIDE SEQUENCE</scope>
</reference>
<gene>
    <name evidence="1" type="ORF">LCGC14_0361920</name>
</gene>
<comment type="caution">
    <text evidence="1">The sequence shown here is derived from an EMBL/GenBank/DDBJ whole genome shotgun (WGS) entry which is preliminary data.</text>
</comment>
<proteinExistence type="predicted"/>
<organism evidence="1">
    <name type="scientific">marine sediment metagenome</name>
    <dbReference type="NCBI Taxonomy" id="412755"/>
    <lineage>
        <taxon>unclassified sequences</taxon>
        <taxon>metagenomes</taxon>
        <taxon>ecological metagenomes</taxon>
    </lineage>
</organism>
<evidence type="ECO:0008006" key="2">
    <source>
        <dbReference type="Google" id="ProtNLM"/>
    </source>
</evidence>
<name>A0A0F9TDG0_9ZZZZ</name>
<dbReference type="EMBL" id="LAZR01000282">
    <property type="protein sequence ID" value="KKN77214.1"/>
    <property type="molecule type" value="Genomic_DNA"/>
</dbReference>
<dbReference type="AlphaFoldDB" id="A0A0F9TDG0"/>